<keyword evidence="1" id="KW-1133">Transmembrane helix</keyword>
<gene>
    <name evidence="2" type="ORF">P1N92_01775</name>
</gene>
<organism evidence="2 3">
    <name type="scientific">Leuconostoc pseudomesenteroides</name>
    <dbReference type="NCBI Taxonomy" id="33968"/>
    <lineage>
        <taxon>Bacteria</taxon>
        <taxon>Bacillati</taxon>
        <taxon>Bacillota</taxon>
        <taxon>Bacilli</taxon>
        <taxon>Lactobacillales</taxon>
        <taxon>Lactobacillaceae</taxon>
        <taxon>Leuconostoc</taxon>
    </lineage>
</organism>
<proteinExistence type="predicted"/>
<reference evidence="2 3" key="1">
    <citation type="submission" date="2023-02" db="EMBL/GenBank/DDBJ databases">
        <title>Antimicrobial susceptibility testing and tentative epidemiological cut-off values for Lactobacillaceae family species intended for ingestion.</title>
        <authorList>
            <person name="Noehr-Meldgaard K."/>
            <person name="Struve C."/>
            <person name="Ingmer H."/>
            <person name="Koza A."/>
            <person name="Al-Nakeeb K."/>
            <person name="Agersoe Y."/>
        </authorList>
    </citation>
    <scope>NUCLEOTIDE SEQUENCE [LARGE SCALE GENOMIC DNA]</scope>
    <source>
        <strain evidence="2 3">DSM 20193</strain>
    </source>
</reference>
<dbReference type="EMBL" id="JARGDN010000002">
    <property type="protein sequence ID" value="MDG9732846.1"/>
    <property type="molecule type" value="Genomic_DNA"/>
</dbReference>
<evidence type="ECO:0000256" key="1">
    <source>
        <dbReference type="SAM" id="Phobius"/>
    </source>
</evidence>
<keyword evidence="3" id="KW-1185">Reference proteome</keyword>
<keyword evidence="1" id="KW-0812">Transmembrane</keyword>
<evidence type="ECO:0000313" key="3">
    <source>
        <dbReference type="Proteomes" id="UP001529201"/>
    </source>
</evidence>
<feature type="transmembrane region" description="Helical" evidence="1">
    <location>
        <begin position="7"/>
        <end position="27"/>
    </location>
</feature>
<comment type="caution">
    <text evidence="2">The sequence shown here is derived from an EMBL/GenBank/DDBJ whole genome shotgun (WGS) entry which is preliminary data.</text>
</comment>
<feature type="transmembrane region" description="Helical" evidence="1">
    <location>
        <begin position="33"/>
        <end position="51"/>
    </location>
</feature>
<sequence>MRRKRIIAIYTGIIAAVALLATDHLGLDLGKSMFIVVVSVIAGSVLMEKFIK</sequence>
<keyword evidence="1" id="KW-0472">Membrane</keyword>
<dbReference type="GeneID" id="64344364"/>
<evidence type="ECO:0000313" key="2">
    <source>
        <dbReference type="EMBL" id="MDG9732846.1"/>
    </source>
</evidence>
<protein>
    <submittedName>
        <fullName evidence="2">Uncharacterized protein</fullName>
    </submittedName>
</protein>
<name>A0ABT6H9U6_LEUPS</name>
<accession>A0ABT6H9U6</accession>
<dbReference type="Proteomes" id="UP001529201">
    <property type="component" value="Unassembled WGS sequence"/>
</dbReference>
<dbReference type="RefSeq" id="WP_010279106.1">
    <property type="nucleotide sequence ID" value="NZ_CP042383.1"/>
</dbReference>